<proteinExistence type="predicted"/>
<organism evidence="1">
    <name type="scientific">Oryza nivara</name>
    <name type="common">Indian wild rice</name>
    <name type="synonym">Oryza sativa f. spontanea</name>
    <dbReference type="NCBI Taxonomy" id="4536"/>
    <lineage>
        <taxon>Eukaryota</taxon>
        <taxon>Viridiplantae</taxon>
        <taxon>Streptophyta</taxon>
        <taxon>Embryophyta</taxon>
        <taxon>Tracheophyta</taxon>
        <taxon>Spermatophyta</taxon>
        <taxon>Magnoliopsida</taxon>
        <taxon>Liliopsida</taxon>
        <taxon>Poales</taxon>
        <taxon>Poaceae</taxon>
        <taxon>BOP clade</taxon>
        <taxon>Oryzoideae</taxon>
        <taxon>Oryzeae</taxon>
        <taxon>Oryzinae</taxon>
        <taxon>Oryza</taxon>
    </lineage>
</organism>
<dbReference type="EnsemblPlants" id="ONIVA06G25230.1">
    <property type="protein sequence ID" value="ONIVA06G25230.1"/>
    <property type="gene ID" value="ONIVA06G25230"/>
</dbReference>
<evidence type="ECO:0000313" key="1">
    <source>
        <dbReference type="EnsemblPlants" id="ONIVA06G25230.1"/>
    </source>
</evidence>
<dbReference type="Gramene" id="ONIVA06G25230.1">
    <property type="protein sequence ID" value="ONIVA06G25230.1"/>
    <property type="gene ID" value="ONIVA06G25230"/>
</dbReference>
<dbReference type="Proteomes" id="UP000006591">
    <property type="component" value="Chromosome 6"/>
</dbReference>
<reference evidence="1" key="1">
    <citation type="submission" date="2015-04" db="UniProtKB">
        <authorList>
            <consortium name="EnsemblPlants"/>
        </authorList>
    </citation>
    <scope>IDENTIFICATION</scope>
    <source>
        <strain evidence="1">SL10</strain>
    </source>
</reference>
<evidence type="ECO:0000313" key="2">
    <source>
        <dbReference type="Proteomes" id="UP000006591"/>
    </source>
</evidence>
<dbReference type="AlphaFoldDB" id="A0A0E0HTN2"/>
<accession>A0A0E0HTN2</accession>
<protein>
    <submittedName>
        <fullName evidence="1">Uncharacterized protein</fullName>
    </submittedName>
</protein>
<name>A0A0E0HTN2_ORYNI</name>
<sequence>MAGPGRPRMARLQFARRPSITGYGSMHAILAESGSRKGVTRAVAESRRLAELNNHATKTNFSQQTN</sequence>
<keyword evidence="2" id="KW-1185">Reference proteome</keyword>
<reference evidence="1" key="2">
    <citation type="submission" date="2018-04" db="EMBL/GenBank/DDBJ databases">
        <title>OnivRS2 (Oryza nivara Reference Sequence Version 2).</title>
        <authorList>
            <person name="Zhang J."/>
            <person name="Kudrna D."/>
            <person name="Lee S."/>
            <person name="Talag J."/>
            <person name="Rajasekar S."/>
            <person name="Welchert J."/>
            <person name="Hsing Y.-I."/>
            <person name="Wing R.A."/>
        </authorList>
    </citation>
    <scope>NUCLEOTIDE SEQUENCE [LARGE SCALE GENOMIC DNA]</scope>
    <source>
        <strain evidence="1">SL10</strain>
    </source>
</reference>
<dbReference type="HOGENOM" id="CLU_2835575_0_0_1"/>